<keyword evidence="3" id="KW-1003">Cell membrane</keyword>
<keyword evidence="5 7" id="KW-1133">Transmembrane helix</keyword>
<dbReference type="Proteomes" id="UP000757540">
    <property type="component" value="Unassembled WGS sequence"/>
</dbReference>
<dbReference type="CDD" id="cd06261">
    <property type="entry name" value="TM_PBP2"/>
    <property type="match status" value="1"/>
</dbReference>
<comment type="caution">
    <text evidence="10">The sequence shown here is derived from an EMBL/GenBank/DDBJ whole genome shotgun (WGS) entry which is preliminary data.</text>
</comment>
<keyword evidence="4 7" id="KW-0812">Transmembrane</keyword>
<evidence type="ECO:0000256" key="3">
    <source>
        <dbReference type="ARBA" id="ARBA00022475"/>
    </source>
</evidence>
<feature type="region of interest" description="Disordered" evidence="8">
    <location>
        <begin position="297"/>
        <end position="336"/>
    </location>
</feature>
<feature type="transmembrane region" description="Helical" evidence="7">
    <location>
        <begin position="87"/>
        <end position="111"/>
    </location>
</feature>
<dbReference type="PROSITE" id="PS50928">
    <property type="entry name" value="ABC_TM1"/>
    <property type="match status" value="1"/>
</dbReference>
<feature type="transmembrane region" description="Helical" evidence="7">
    <location>
        <begin position="25"/>
        <end position="45"/>
    </location>
</feature>
<sequence length="336" mass="35573">MTDQPTDRPEVRRPARRRPSRDAKLVVGLAVVGATVLFAIFGPMLTQDPRSSDNPVLVPPQPGHWLGTTSLGYDVLAQLAEGARGSLLVGVVAGLLAIVLSLVFGVVAGYARGATDEGLSLITNVMLVIPGLPLMIVVSSYLEVRSLWVVAIILGATAWPGAAVVLRLQARSLRSRDYVSAARVAGESTPRLLGMEILPNLLPLLTAQFLFAVVLSILGEAGLSYLGLGPNGSITWGTMLNEAQGGGALTRGAWWWFVPPGLMIAVLGCAMSLINFAIDEVIDPKLRQAPTAAKLQRKARKAGLDITSPAHDDDTPRPAPASRAPDPDDHKERVQA</sequence>
<dbReference type="PANTHER" id="PTHR43386">
    <property type="entry name" value="OLIGOPEPTIDE TRANSPORT SYSTEM PERMEASE PROTEIN APPC"/>
    <property type="match status" value="1"/>
</dbReference>
<dbReference type="InterPro" id="IPR000515">
    <property type="entry name" value="MetI-like"/>
</dbReference>
<proteinExistence type="inferred from homology"/>
<accession>A0ABX2A1S4</accession>
<dbReference type="InterPro" id="IPR035906">
    <property type="entry name" value="MetI-like_sf"/>
</dbReference>
<dbReference type="PANTHER" id="PTHR43386:SF1">
    <property type="entry name" value="D,D-DIPEPTIDE TRANSPORT SYSTEM PERMEASE PROTEIN DDPC-RELATED"/>
    <property type="match status" value="1"/>
</dbReference>
<dbReference type="Gene3D" id="1.10.3720.10">
    <property type="entry name" value="MetI-like"/>
    <property type="match status" value="1"/>
</dbReference>
<feature type="transmembrane region" description="Helical" evidence="7">
    <location>
        <begin position="201"/>
        <end position="219"/>
    </location>
</feature>
<comment type="similarity">
    <text evidence="7">Belongs to the binding-protein-dependent transport system permease family.</text>
</comment>
<evidence type="ECO:0000256" key="2">
    <source>
        <dbReference type="ARBA" id="ARBA00022448"/>
    </source>
</evidence>
<keyword evidence="11" id="KW-1185">Reference proteome</keyword>
<feature type="transmembrane region" description="Helical" evidence="7">
    <location>
        <begin position="254"/>
        <end position="278"/>
    </location>
</feature>
<evidence type="ECO:0000259" key="9">
    <source>
        <dbReference type="PROSITE" id="PS50928"/>
    </source>
</evidence>
<evidence type="ECO:0000256" key="6">
    <source>
        <dbReference type="ARBA" id="ARBA00023136"/>
    </source>
</evidence>
<name>A0ABX2A1S4_9MICO</name>
<evidence type="ECO:0000256" key="4">
    <source>
        <dbReference type="ARBA" id="ARBA00022692"/>
    </source>
</evidence>
<evidence type="ECO:0000256" key="1">
    <source>
        <dbReference type="ARBA" id="ARBA00004651"/>
    </source>
</evidence>
<keyword evidence="6 7" id="KW-0472">Membrane</keyword>
<keyword evidence="2 7" id="KW-0813">Transport</keyword>
<feature type="domain" description="ABC transmembrane type-1" evidence="9">
    <location>
        <begin position="83"/>
        <end position="275"/>
    </location>
</feature>
<evidence type="ECO:0000256" key="5">
    <source>
        <dbReference type="ARBA" id="ARBA00022989"/>
    </source>
</evidence>
<comment type="subcellular location">
    <subcellularLocation>
        <location evidence="1 7">Cell membrane</location>
        <topology evidence="1 7">Multi-pass membrane protein</topology>
    </subcellularLocation>
</comment>
<dbReference type="Pfam" id="PF00528">
    <property type="entry name" value="BPD_transp_1"/>
    <property type="match status" value="1"/>
</dbReference>
<feature type="transmembrane region" description="Helical" evidence="7">
    <location>
        <begin position="118"/>
        <end position="141"/>
    </location>
</feature>
<feature type="compositionally biased region" description="Basic and acidic residues" evidence="8">
    <location>
        <begin position="325"/>
        <end position="336"/>
    </location>
</feature>
<evidence type="ECO:0000313" key="11">
    <source>
        <dbReference type="Proteomes" id="UP000757540"/>
    </source>
</evidence>
<gene>
    <name evidence="10" type="ORF">HDG69_000436</name>
</gene>
<dbReference type="RefSeq" id="WP_343036208.1">
    <property type="nucleotide sequence ID" value="NZ_BAAAML010000002.1"/>
</dbReference>
<organism evidence="10 11">
    <name type="scientific">Isoptericola halotolerans</name>
    <dbReference type="NCBI Taxonomy" id="300560"/>
    <lineage>
        <taxon>Bacteria</taxon>
        <taxon>Bacillati</taxon>
        <taxon>Actinomycetota</taxon>
        <taxon>Actinomycetes</taxon>
        <taxon>Micrococcales</taxon>
        <taxon>Promicromonosporaceae</taxon>
        <taxon>Isoptericola</taxon>
    </lineage>
</organism>
<dbReference type="InterPro" id="IPR050366">
    <property type="entry name" value="BP-dependent_transpt_permease"/>
</dbReference>
<evidence type="ECO:0000256" key="7">
    <source>
        <dbReference type="RuleBase" id="RU363032"/>
    </source>
</evidence>
<reference evidence="10 11" key="1">
    <citation type="submission" date="2020-05" db="EMBL/GenBank/DDBJ databases">
        <title>Genomic Encyclopedia of Type Strains, Phase III (KMG-III): the genomes of soil and plant-associated and newly described type strains.</title>
        <authorList>
            <person name="Whitman W."/>
        </authorList>
    </citation>
    <scope>NUCLEOTIDE SEQUENCE [LARGE SCALE GENOMIC DNA]</scope>
    <source>
        <strain evidence="10 11">KCTC 19046</strain>
    </source>
</reference>
<dbReference type="SUPFAM" id="SSF161098">
    <property type="entry name" value="MetI-like"/>
    <property type="match status" value="1"/>
</dbReference>
<dbReference type="EMBL" id="JABEZU010000001">
    <property type="protein sequence ID" value="NOV95883.1"/>
    <property type="molecule type" value="Genomic_DNA"/>
</dbReference>
<evidence type="ECO:0000313" key="10">
    <source>
        <dbReference type="EMBL" id="NOV95883.1"/>
    </source>
</evidence>
<feature type="transmembrane region" description="Helical" evidence="7">
    <location>
        <begin position="147"/>
        <end position="166"/>
    </location>
</feature>
<protein>
    <submittedName>
        <fullName evidence="10">Peptide/nickel transport system permease protein</fullName>
    </submittedName>
</protein>
<evidence type="ECO:0000256" key="8">
    <source>
        <dbReference type="SAM" id="MobiDB-lite"/>
    </source>
</evidence>